<dbReference type="Proteomes" id="UP001605989">
    <property type="component" value="Unassembled WGS sequence"/>
</dbReference>
<dbReference type="Pfam" id="PF19645">
    <property type="entry name" value="DUF6148"/>
    <property type="match status" value="1"/>
</dbReference>
<dbReference type="InterPro" id="IPR046146">
    <property type="entry name" value="DUF6148"/>
</dbReference>
<evidence type="ECO:0000313" key="1">
    <source>
        <dbReference type="EMBL" id="MFG6273282.1"/>
    </source>
</evidence>
<sequence length="73" mass="7970">MSNSIQNERLKRYLEAEKAVLMGQSYTIGTRTLTRADLSTIRAAIDDLIAGGATLDDADITQKGRAKRVVFLG</sequence>
<dbReference type="EMBL" id="JBIEKR010000006">
    <property type="protein sequence ID" value="MFG6273282.1"/>
    <property type="molecule type" value="Genomic_DNA"/>
</dbReference>
<evidence type="ECO:0000313" key="2">
    <source>
        <dbReference type="Proteomes" id="UP001605989"/>
    </source>
</evidence>
<keyword evidence="2" id="KW-1185">Reference proteome</keyword>
<organism evidence="1 2">
    <name type="scientific">Megasphaera hexanoica</name>
    <dbReference type="NCBI Taxonomy" id="1675036"/>
    <lineage>
        <taxon>Bacteria</taxon>
        <taxon>Bacillati</taxon>
        <taxon>Bacillota</taxon>
        <taxon>Negativicutes</taxon>
        <taxon>Veillonellales</taxon>
        <taxon>Veillonellaceae</taxon>
        <taxon>Megasphaera</taxon>
    </lineage>
</organism>
<gene>
    <name evidence="1" type="ORF">ACGTZG_08785</name>
</gene>
<dbReference type="RefSeq" id="WP_059076836.1">
    <property type="nucleotide sequence ID" value="NZ_CP011940.1"/>
</dbReference>
<proteinExistence type="predicted"/>
<name>A0ABW7DQJ8_9FIRM</name>
<accession>A0ABW7DQJ8</accession>
<reference evidence="1 2" key="1">
    <citation type="submission" date="2024-10" db="EMBL/GenBank/DDBJ databases">
        <authorList>
            <person name="Sang B.-I."/>
            <person name="Prabhaharan D."/>
        </authorList>
    </citation>
    <scope>NUCLEOTIDE SEQUENCE [LARGE SCALE GENOMIC DNA]</scope>
    <source>
        <strain evidence="1 2">MH</strain>
    </source>
</reference>
<protein>
    <submittedName>
        <fullName evidence="1">DUF6148 family protein</fullName>
    </submittedName>
</protein>
<comment type="caution">
    <text evidence="1">The sequence shown here is derived from an EMBL/GenBank/DDBJ whole genome shotgun (WGS) entry which is preliminary data.</text>
</comment>